<evidence type="ECO:0000259" key="5">
    <source>
        <dbReference type="SMART" id="SM00226"/>
    </source>
</evidence>
<sequence>MAPAPIRVCFVCSGNICRSPMGEVVLGAMVEEQGIDDLVLVTSAGTGDWHIGERADSRTLLALSARGYDGLPHRARLFEPSWLPDLDLVLALDRGHQRTLLGWTDDQDDRAKVRLLRTFDPAAADLSALLRAGGDVGRSLDVPDPYYSDLDAFDSVLEQVERSCAGLLDHLLERLAGAPVQAVR</sequence>
<organism evidence="6 7">
    <name type="scientific">Aquipuribacter hungaricus</name>
    <dbReference type="NCBI Taxonomy" id="545624"/>
    <lineage>
        <taxon>Bacteria</taxon>
        <taxon>Bacillati</taxon>
        <taxon>Actinomycetota</taxon>
        <taxon>Actinomycetes</taxon>
        <taxon>Micrococcales</taxon>
        <taxon>Intrasporangiaceae</taxon>
        <taxon>Aquipuribacter</taxon>
    </lineage>
</organism>
<evidence type="ECO:0000256" key="2">
    <source>
        <dbReference type="ARBA" id="ARBA00013064"/>
    </source>
</evidence>
<keyword evidence="4" id="KW-0904">Protein phosphatase</keyword>
<dbReference type="CDD" id="cd16343">
    <property type="entry name" value="LMWPTP"/>
    <property type="match status" value="1"/>
</dbReference>
<protein>
    <recommendedName>
        <fullName evidence="2">protein-tyrosine-phosphatase</fullName>
        <ecNumber evidence="2">3.1.3.48</ecNumber>
    </recommendedName>
</protein>
<dbReference type="InterPro" id="IPR023485">
    <property type="entry name" value="Ptyr_pPase"/>
</dbReference>
<dbReference type="Proteomes" id="UP001595685">
    <property type="component" value="Unassembled WGS sequence"/>
</dbReference>
<dbReference type="SUPFAM" id="SSF52788">
    <property type="entry name" value="Phosphotyrosine protein phosphatases I"/>
    <property type="match status" value="1"/>
</dbReference>
<keyword evidence="7" id="KW-1185">Reference proteome</keyword>
<dbReference type="PANTHER" id="PTHR11717:SF7">
    <property type="entry name" value="LOW MOLECULAR WEIGHT PHOSPHOTYROSINE PROTEIN PHOSPHATASE"/>
    <property type="match status" value="1"/>
</dbReference>
<evidence type="ECO:0000256" key="1">
    <source>
        <dbReference type="ARBA" id="ARBA00011063"/>
    </source>
</evidence>
<dbReference type="InterPro" id="IPR017867">
    <property type="entry name" value="Tyr_phospatase_low_mol_wt"/>
</dbReference>
<evidence type="ECO:0000313" key="7">
    <source>
        <dbReference type="Proteomes" id="UP001595685"/>
    </source>
</evidence>
<dbReference type="InterPro" id="IPR050438">
    <property type="entry name" value="LMW_PTPase"/>
</dbReference>
<dbReference type="SMART" id="SM00226">
    <property type="entry name" value="LMWPc"/>
    <property type="match status" value="1"/>
</dbReference>
<comment type="similarity">
    <text evidence="1">Belongs to the low molecular weight phosphotyrosine protein phosphatase family.</text>
</comment>
<keyword evidence="3 6" id="KW-0378">Hydrolase</keyword>
<gene>
    <name evidence="6" type="ORF">ACFOLH_11875</name>
</gene>
<dbReference type="GO" id="GO:0004725">
    <property type="term" value="F:protein tyrosine phosphatase activity"/>
    <property type="evidence" value="ECO:0007669"/>
    <property type="project" value="UniProtKB-EC"/>
</dbReference>
<accession>A0ABV7WKD4</accession>
<dbReference type="Pfam" id="PF01451">
    <property type="entry name" value="LMWPc"/>
    <property type="match status" value="1"/>
</dbReference>
<dbReference type="PRINTS" id="PR00719">
    <property type="entry name" value="LMWPTPASE"/>
</dbReference>
<evidence type="ECO:0000313" key="6">
    <source>
        <dbReference type="EMBL" id="MFC3689041.1"/>
    </source>
</evidence>
<dbReference type="EMBL" id="JBHRWW010000007">
    <property type="protein sequence ID" value="MFC3689041.1"/>
    <property type="molecule type" value="Genomic_DNA"/>
</dbReference>
<dbReference type="EC" id="3.1.3.48" evidence="2"/>
<name>A0ABV7WKD4_9MICO</name>
<dbReference type="Gene3D" id="3.40.50.2300">
    <property type="match status" value="1"/>
</dbReference>
<dbReference type="PANTHER" id="PTHR11717">
    <property type="entry name" value="LOW MOLECULAR WEIGHT PROTEIN TYROSINE PHOSPHATASE"/>
    <property type="match status" value="1"/>
</dbReference>
<reference evidence="7" key="1">
    <citation type="journal article" date="2019" name="Int. J. Syst. Evol. Microbiol.">
        <title>The Global Catalogue of Microorganisms (GCM) 10K type strain sequencing project: providing services to taxonomists for standard genome sequencing and annotation.</title>
        <authorList>
            <consortium name="The Broad Institute Genomics Platform"/>
            <consortium name="The Broad Institute Genome Sequencing Center for Infectious Disease"/>
            <person name="Wu L."/>
            <person name="Ma J."/>
        </authorList>
    </citation>
    <scope>NUCLEOTIDE SEQUENCE [LARGE SCALE GENOMIC DNA]</scope>
    <source>
        <strain evidence="7">NCAIM B.02333</strain>
    </source>
</reference>
<comment type="caution">
    <text evidence="6">The sequence shown here is derived from an EMBL/GenBank/DDBJ whole genome shotgun (WGS) entry which is preliminary data.</text>
</comment>
<evidence type="ECO:0000256" key="3">
    <source>
        <dbReference type="ARBA" id="ARBA00022801"/>
    </source>
</evidence>
<dbReference type="InterPro" id="IPR036196">
    <property type="entry name" value="Ptyr_pPase_sf"/>
</dbReference>
<proteinExistence type="inferred from homology"/>
<evidence type="ECO:0000256" key="4">
    <source>
        <dbReference type="ARBA" id="ARBA00022912"/>
    </source>
</evidence>
<feature type="domain" description="Phosphotyrosine protein phosphatase I" evidence="5">
    <location>
        <begin position="6"/>
        <end position="170"/>
    </location>
</feature>
<dbReference type="RefSeq" id="WP_340294494.1">
    <property type="nucleotide sequence ID" value="NZ_JBBEOI010000162.1"/>
</dbReference>